<dbReference type="InterPro" id="IPR004597">
    <property type="entry name" value="Tag"/>
</dbReference>
<evidence type="ECO:0000256" key="7">
    <source>
        <dbReference type="ARBA" id="ARBA00057608"/>
    </source>
</evidence>
<dbReference type="AlphaFoldDB" id="A0A2U3D6X7"/>
<feature type="binding site" evidence="9">
    <location>
        <position position="18"/>
    </location>
    <ligand>
        <name>Zn(2+)</name>
        <dbReference type="ChEBI" id="CHEBI:29105"/>
    </ligand>
</feature>
<dbReference type="Gene3D" id="1.10.340.30">
    <property type="entry name" value="Hypothetical protein, domain 2"/>
    <property type="match status" value="1"/>
</dbReference>
<evidence type="ECO:0000313" key="11">
    <source>
        <dbReference type="Proteomes" id="UP000245380"/>
    </source>
</evidence>
<dbReference type="Pfam" id="PF03352">
    <property type="entry name" value="Adenine_glyco"/>
    <property type="match status" value="1"/>
</dbReference>
<keyword evidence="4 9" id="KW-0862">Zinc</keyword>
<keyword evidence="1 9" id="KW-0479">Metal-binding</keyword>
<dbReference type="InterPro" id="IPR005019">
    <property type="entry name" value="Adenine_glyco"/>
</dbReference>
<keyword evidence="11" id="KW-1185">Reference proteome</keyword>
<gene>
    <name evidence="10" type="ORF">BM613_10785</name>
</gene>
<evidence type="ECO:0000313" key="10">
    <source>
        <dbReference type="EMBL" id="PWI57039.1"/>
    </source>
</evidence>
<dbReference type="PANTHER" id="PTHR30037">
    <property type="entry name" value="DNA-3-METHYLADENINE GLYCOSYLASE 1"/>
    <property type="match status" value="1"/>
</dbReference>
<feature type="binding site" evidence="9">
    <location>
        <position position="180"/>
    </location>
    <ligand>
        <name>Zn(2+)</name>
        <dbReference type="ChEBI" id="CHEBI:29105"/>
    </ligand>
</feature>
<dbReference type="NCBIfam" id="TIGR00624">
    <property type="entry name" value="tag"/>
    <property type="match status" value="1"/>
</dbReference>
<proteinExistence type="predicted"/>
<keyword evidence="5" id="KW-0234">DNA repair</keyword>
<keyword evidence="3" id="KW-0378">Hydrolase</keyword>
<dbReference type="InterPro" id="IPR011257">
    <property type="entry name" value="DNA_glycosylase"/>
</dbReference>
<dbReference type="EMBL" id="MPDK01000020">
    <property type="protein sequence ID" value="PWI57039.1"/>
    <property type="molecule type" value="Genomic_DNA"/>
</dbReference>
<sequence length="206" mass="23976">MLTRCDWVSQDPLSIHYHDEEWGVPVYDDLKLFEFLLLEGFQAGLSWITILKKRESFRCAFDDFIPEKIAAYDEQKIAQLLQDRGIIRNRLKLQAAVENARAYLNIREIYGTFSRYMWSFVDGNPQIHHWHRSEEVPTSSPLSDHMSTELKKQGFRFVGTTICYSFMQATGMVMDHTVDCFRYPILSLAPNVQASDRGDRKHGGTF</sequence>
<dbReference type="GO" id="GO:0046872">
    <property type="term" value="F:metal ion binding"/>
    <property type="evidence" value="ECO:0007669"/>
    <property type="project" value="UniProtKB-KW"/>
</dbReference>
<evidence type="ECO:0000256" key="9">
    <source>
        <dbReference type="PIRSR" id="PIRSR604597-1"/>
    </source>
</evidence>
<evidence type="ECO:0000256" key="5">
    <source>
        <dbReference type="ARBA" id="ARBA00023204"/>
    </source>
</evidence>
<dbReference type="PANTHER" id="PTHR30037:SF4">
    <property type="entry name" value="DNA-3-METHYLADENINE GLYCOSYLASE I"/>
    <property type="match status" value="1"/>
</dbReference>
<evidence type="ECO:0000256" key="3">
    <source>
        <dbReference type="ARBA" id="ARBA00022801"/>
    </source>
</evidence>
<protein>
    <recommendedName>
        <fullName evidence="8">DNA-3-methyladenine glycosylase I</fullName>
        <ecNumber evidence="8">3.2.2.20</ecNumber>
    </recommendedName>
</protein>
<feature type="binding site" evidence="9">
    <location>
        <position position="176"/>
    </location>
    <ligand>
        <name>Zn(2+)</name>
        <dbReference type="ChEBI" id="CHEBI:29105"/>
    </ligand>
</feature>
<dbReference type="SUPFAM" id="SSF48150">
    <property type="entry name" value="DNA-glycosylase"/>
    <property type="match status" value="1"/>
</dbReference>
<evidence type="ECO:0000256" key="2">
    <source>
        <dbReference type="ARBA" id="ARBA00022763"/>
    </source>
</evidence>
<dbReference type="FunFam" id="1.10.340.30:FF:000009">
    <property type="entry name" value="DNA-3-methyladenine glycosylase I"/>
    <property type="match status" value="1"/>
</dbReference>
<dbReference type="InterPro" id="IPR052891">
    <property type="entry name" value="DNA-3mA_glycosylase"/>
</dbReference>
<evidence type="ECO:0000256" key="6">
    <source>
        <dbReference type="ARBA" id="ARBA00052558"/>
    </source>
</evidence>
<dbReference type="EC" id="3.2.2.20" evidence="8"/>
<organism evidence="10 11">
    <name type="scientific">Sulfoacidibacillus thermotolerans</name>
    <name type="common">Acidibacillus sulfuroxidans</name>
    <dbReference type="NCBI Taxonomy" id="1765684"/>
    <lineage>
        <taxon>Bacteria</taxon>
        <taxon>Bacillati</taxon>
        <taxon>Bacillota</taxon>
        <taxon>Bacilli</taxon>
        <taxon>Bacillales</taxon>
        <taxon>Alicyclobacillaceae</taxon>
        <taxon>Sulfoacidibacillus</taxon>
    </lineage>
</organism>
<name>A0A2U3D6X7_SULT2</name>
<keyword evidence="2" id="KW-0227">DNA damage</keyword>
<evidence type="ECO:0000256" key="4">
    <source>
        <dbReference type="ARBA" id="ARBA00022833"/>
    </source>
</evidence>
<dbReference type="Proteomes" id="UP000245380">
    <property type="component" value="Unassembled WGS sequence"/>
</dbReference>
<comment type="caution">
    <text evidence="10">The sequence shown here is derived from an EMBL/GenBank/DDBJ whole genome shotgun (WGS) entry which is preliminary data.</text>
</comment>
<reference evidence="10 11" key="1">
    <citation type="submission" date="2016-11" db="EMBL/GenBank/DDBJ databases">
        <title>Comparative genomics of Acidibacillus ferroxidans species.</title>
        <authorList>
            <person name="Oliveira G."/>
            <person name="Nunes G."/>
            <person name="Oliveira R."/>
            <person name="Araujo F."/>
            <person name="Salim A."/>
            <person name="Scholte L."/>
            <person name="Morais D."/>
            <person name="Nancucheo I."/>
            <person name="Johnson D.B."/>
            <person name="Grail B."/>
            <person name="Bittencourt J."/>
            <person name="Valadares R."/>
        </authorList>
    </citation>
    <scope>NUCLEOTIDE SEQUENCE [LARGE SCALE GENOMIC DNA]</scope>
    <source>
        <strain evidence="10 11">Y002</strain>
    </source>
</reference>
<dbReference type="GO" id="GO:0006284">
    <property type="term" value="P:base-excision repair"/>
    <property type="evidence" value="ECO:0007669"/>
    <property type="project" value="InterPro"/>
</dbReference>
<dbReference type="GO" id="GO:0008725">
    <property type="term" value="F:DNA-3-methyladenine glycosylase activity"/>
    <property type="evidence" value="ECO:0007669"/>
    <property type="project" value="UniProtKB-EC"/>
</dbReference>
<accession>A0A2U3D6X7</accession>
<comment type="function">
    <text evidence="7">Hydrolysis of the deoxyribose N-glycosidic bond to excise 3-methyladenine from the damaged DNA polymer formed by alkylation lesions.</text>
</comment>
<evidence type="ECO:0000256" key="8">
    <source>
        <dbReference type="ARBA" id="ARBA00066766"/>
    </source>
</evidence>
<feature type="binding site" evidence="9">
    <location>
        <position position="5"/>
    </location>
    <ligand>
        <name>Zn(2+)</name>
        <dbReference type="ChEBI" id="CHEBI:29105"/>
    </ligand>
</feature>
<evidence type="ECO:0000256" key="1">
    <source>
        <dbReference type="ARBA" id="ARBA00022723"/>
    </source>
</evidence>
<comment type="catalytic activity">
    <reaction evidence="6">
        <text>Hydrolysis of alkylated DNA, releasing 3-methyladenine.</text>
        <dbReference type="EC" id="3.2.2.20"/>
    </reaction>
</comment>